<dbReference type="SUPFAM" id="SSF53955">
    <property type="entry name" value="Lysozyme-like"/>
    <property type="match status" value="1"/>
</dbReference>
<dbReference type="InterPro" id="IPR000726">
    <property type="entry name" value="Glyco_hydro_19_cat"/>
</dbReference>
<dbReference type="KEGG" id="fae:FAES_4028"/>
<feature type="domain" description="Glycoside hydrolase family 19 catalytic" evidence="1">
    <location>
        <begin position="103"/>
        <end position="169"/>
    </location>
</feature>
<dbReference type="Gene3D" id="1.10.530.10">
    <property type="match status" value="1"/>
</dbReference>
<protein>
    <submittedName>
        <fullName evidence="2">Putative chitinase</fullName>
    </submittedName>
</protein>
<dbReference type="GO" id="GO:0006032">
    <property type="term" value="P:chitin catabolic process"/>
    <property type="evidence" value="ECO:0007669"/>
    <property type="project" value="InterPro"/>
</dbReference>
<keyword evidence="3" id="KW-1185">Reference proteome</keyword>
<dbReference type="eggNOG" id="COG3179">
    <property type="taxonomic scope" value="Bacteria"/>
</dbReference>
<dbReference type="PANTHER" id="PTHR34408">
    <property type="entry name" value="FAMILY PROTEIN, PUTATIVE-RELATED"/>
    <property type="match status" value="1"/>
</dbReference>
<gene>
    <name evidence="2" type="ORF">FAES_4028</name>
</gene>
<dbReference type="Proteomes" id="UP000011058">
    <property type="component" value="Chromosome"/>
</dbReference>
<sequence>MVLSQTQLAQMCGSASRAALYADPINAALAEGKILSPTATAHFMAQVLHESWDLTRTYENLNYKPEAALATFNQNRIRITPAQAQLYCRTAAHKANQEAIANLVYAGMSGNGNVASGDGWRYRGRGGIQLTLKDNYAAAGKALGLNLVGQPDLAAQPDIWPRVAVWYWNSRGLTAIAETDKVGVVEDDDDVCLLIRRRVNGGKIGFTETLEKLALCKRVLHLN</sequence>
<dbReference type="EMBL" id="HE796683">
    <property type="protein sequence ID" value="CCH02028.1"/>
    <property type="molecule type" value="Genomic_DNA"/>
</dbReference>
<accession>I0KD25</accession>
<dbReference type="RefSeq" id="WP_015333127.1">
    <property type="nucleotide sequence ID" value="NC_020054.1"/>
</dbReference>
<dbReference type="PATRIC" id="fig|1166018.3.peg.976"/>
<dbReference type="Pfam" id="PF00182">
    <property type="entry name" value="Glyco_hydro_19"/>
    <property type="match status" value="1"/>
</dbReference>
<reference evidence="2 3" key="1">
    <citation type="journal article" date="2012" name="J. Bacteriol.">
        <title>Genome Sequence of Fibrella aestuarina BUZ 2T, a Filamentous Marine Bacterium.</title>
        <authorList>
            <person name="Filippini M."/>
            <person name="Qi W."/>
            <person name="Blom J."/>
            <person name="Goesmann A."/>
            <person name="Smits T.H."/>
            <person name="Bagheri H.C."/>
        </authorList>
    </citation>
    <scope>NUCLEOTIDE SEQUENCE [LARGE SCALE GENOMIC DNA]</scope>
    <source>
        <strain evidence="3">BUZ 2T</strain>
    </source>
</reference>
<name>I0KD25_9BACT</name>
<dbReference type="OrthoDB" id="882303at2"/>
<dbReference type="PANTHER" id="PTHR34408:SF1">
    <property type="entry name" value="GLYCOSYL HYDROLASE FAMILY 19 DOMAIN-CONTAINING PROTEIN HI_1415"/>
    <property type="match status" value="1"/>
</dbReference>
<organism evidence="2 3">
    <name type="scientific">Fibrella aestuarina BUZ 2</name>
    <dbReference type="NCBI Taxonomy" id="1166018"/>
    <lineage>
        <taxon>Bacteria</taxon>
        <taxon>Pseudomonadati</taxon>
        <taxon>Bacteroidota</taxon>
        <taxon>Cytophagia</taxon>
        <taxon>Cytophagales</taxon>
        <taxon>Spirosomataceae</taxon>
        <taxon>Fibrella</taxon>
    </lineage>
</organism>
<proteinExistence type="predicted"/>
<dbReference type="GO" id="GO:0016998">
    <property type="term" value="P:cell wall macromolecule catabolic process"/>
    <property type="evidence" value="ECO:0007669"/>
    <property type="project" value="InterPro"/>
</dbReference>
<dbReference type="InterPro" id="IPR052354">
    <property type="entry name" value="Cell_Wall_Dynamics_Protein"/>
</dbReference>
<evidence type="ECO:0000313" key="3">
    <source>
        <dbReference type="Proteomes" id="UP000011058"/>
    </source>
</evidence>
<dbReference type="STRING" id="1166018.FAES_4028"/>
<dbReference type="HOGENOM" id="CLU_073833_2_0_10"/>
<evidence type="ECO:0000259" key="1">
    <source>
        <dbReference type="Pfam" id="PF00182"/>
    </source>
</evidence>
<dbReference type="GO" id="GO:0004568">
    <property type="term" value="F:chitinase activity"/>
    <property type="evidence" value="ECO:0007669"/>
    <property type="project" value="InterPro"/>
</dbReference>
<dbReference type="AlphaFoldDB" id="I0KD25"/>
<dbReference type="InterPro" id="IPR023346">
    <property type="entry name" value="Lysozyme-like_dom_sf"/>
</dbReference>
<evidence type="ECO:0000313" key="2">
    <source>
        <dbReference type="EMBL" id="CCH02028.1"/>
    </source>
</evidence>